<dbReference type="EMBL" id="VSSQ01000038">
    <property type="protein sequence ID" value="MPL67762.1"/>
    <property type="molecule type" value="Genomic_DNA"/>
</dbReference>
<gene>
    <name evidence="1" type="ORF">SDC9_13460</name>
</gene>
<proteinExistence type="predicted"/>
<dbReference type="SUPFAM" id="SSF53850">
    <property type="entry name" value="Periplasmic binding protein-like II"/>
    <property type="match status" value="1"/>
</dbReference>
<dbReference type="Gene3D" id="3.40.190.10">
    <property type="entry name" value="Periplasmic binding protein-like II"/>
    <property type="match status" value="1"/>
</dbReference>
<accession>A0A644TN49</accession>
<sequence length="450" mass="50733">MKPVKTGYTPYILRILVILASLPLLSCSLLEKKPAVLWTDSPELLIAVELFNAQKRGYLLEAHYSEQPSRDLNQAIVDKKPLPSLVIGRGLRSPQLAEQFMPLDYLFGDMVFSRDSFYPGLLQAGMRGGKQLYLPLSFNLMLILEKKGGAALRNLREHERTIRQEVISLAEIRRQSLPGGEARPAGAGILGFSPRWPDEDFLFQWVQLKQADFHEPEGGELRGKNTGNRILAWREEALVQALEELREYTAKVNGSAAEEDSFFFSYLFAPGYKNVESGRILYSAMDSTEFFALPPATRAKFDFHYLMEEDRLAVLEGIRYAAIPRQARSRAAAEAFLSWFFTPENQEALLEASRSLRLSETSFGIAGGFSSLRIVTQTIFPRFYDDLANRLPPAEGVIASKPLPTSWESLYRAVVLPWLKDEAARDPGSGEKESLNVRLESFLDRNPGFR</sequence>
<protein>
    <recommendedName>
        <fullName evidence="2">Lipoprotein LipO</fullName>
    </recommendedName>
</protein>
<organism evidence="1">
    <name type="scientific">bioreactor metagenome</name>
    <dbReference type="NCBI Taxonomy" id="1076179"/>
    <lineage>
        <taxon>unclassified sequences</taxon>
        <taxon>metagenomes</taxon>
        <taxon>ecological metagenomes</taxon>
    </lineage>
</organism>
<evidence type="ECO:0008006" key="2">
    <source>
        <dbReference type="Google" id="ProtNLM"/>
    </source>
</evidence>
<name>A0A644TN49_9ZZZZ</name>
<comment type="caution">
    <text evidence="1">The sequence shown here is derived from an EMBL/GenBank/DDBJ whole genome shotgun (WGS) entry which is preliminary data.</text>
</comment>
<evidence type="ECO:0000313" key="1">
    <source>
        <dbReference type="EMBL" id="MPL67762.1"/>
    </source>
</evidence>
<reference evidence="1" key="1">
    <citation type="submission" date="2019-08" db="EMBL/GenBank/DDBJ databases">
        <authorList>
            <person name="Kucharzyk K."/>
            <person name="Murdoch R.W."/>
            <person name="Higgins S."/>
            <person name="Loffler F."/>
        </authorList>
    </citation>
    <scope>NUCLEOTIDE SEQUENCE</scope>
</reference>
<dbReference type="AlphaFoldDB" id="A0A644TN49"/>